<keyword evidence="2" id="KW-1185">Reference proteome</keyword>
<sequence>MPFFSPVALVDMRDKLDWAGARQRQLTEELIGRDWATDLGREHAQHGAARRLAILYQCIESVFELIPPSADDILDREVRLRGTVFIQSFVLNAFGLVDNLAHVWVAERAIRGPNGRPLARREIGLRSLNAAVRASLSVEGQAELAAFDNWFAYLTDFRDHLAHRIPLYIIPFIVAPEDEDEHKRLSGEVVSAIRRGEADEARALKAQRRRLEHFRPWMKSSIHDPGPPVVFHPQMLADFATIERIAVLILRELDQTAGL</sequence>
<gene>
    <name evidence="1" type="ORF">SAMN04515666_103605</name>
</gene>
<dbReference type="EMBL" id="FOAN01000003">
    <property type="protein sequence ID" value="SEL39096.1"/>
    <property type="molecule type" value="Genomic_DNA"/>
</dbReference>
<dbReference type="Proteomes" id="UP000199664">
    <property type="component" value="Unassembled WGS sequence"/>
</dbReference>
<dbReference type="STRING" id="1036779.SAMN04515666_103605"/>
<proteinExistence type="predicted"/>
<dbReference type="AlphaFoldDB" id="A0A1H7PU46"/>
<evidence type="ECO:0008006" key="3">
    <source>
        <dbReference type="Google" id="ProtNLM"/>
    </source>
</evidence>
<reference evidence="2" key="1">
    <citation type="submission" date="2016-10" db="EMBL/GenBank/DDBJ databases">
        <authorList>
            <person name="Varghese N."/>
            <person name="Submissions S."/>
        </authorList>
    </citation>
    <scope>NUCLEOTIDE SEQUENCE [LARGE SCALE GENOMIC DNA]</scope>
    <source>
        <strain evidence="2">LMG 26383,CCUG 61248,R- 45681</strain>
    </source>
</reference>
<evidence type="ECO:0000313" key="1">
    <source>
        <dbReference type="EMBL" id="SEL39096.1"/>
    </source>
</evidence>
<accession>A0A1H7PU46</accession>
<dbReference type="OrthoDB" id="7277848at2"/>
<protein>
    <recommendedName>
        <fullName evidence="3">Cthe-2314-like HEPN domain-containing protein</fullName>
    </recommendedName>
</protein>
<name>A0A1H7PU46_9HYPH</name>
<dbReference type="RefSeq" id="WP_091834162.1">
    <property type="nucleotide sequence ID" value="NZ_FOAN01000003.1"/>
</dbReference>
<organism evidence="1 2">
    <name type="scientific">Bosea lupini</name>
    <dbReference type="NCBI Taxonomy" id="1036779"/>
    <lineage>
        <taxon>Bacteria</taxon>
        <taxon>Pseudomonadati</taxon>
        <taxon>Pseudomonadota</taxon>
        <taxon>Alphaproteobacteria</taxon>
        <taxon>Hyphomicrobiales</taxon>
        <taxon>Boseaceae</taxon>
        <taxon>Bosea</taxon>
    </lineage>
</organism>
<evidence type="ECO:0000313" key="2">
    <source>
        <dbReference type="Proteomes" id="UP000199664"/>
    </source>
</evidence>